<dbReference type="InterPro" id="IPR009288">
    <property type="entry name" value="AIG2-like_dom"/>
</dbReference>
<dbReference type="EMBL" id="CP001287">
    <property type="protein sequence ID" value="ACK64435.1"/>
    <property type="molecule type" value="Genomic_DNA"/>
</dbReference>
<dbReference type="AlphaFoldDB" id="B7K3B5"/>
<keyword evidence="3" id="KW-1185">Reference proteome</keyword>
<dbReference type="InterPro" id="IPR013024">
    <property type="entry name" value="GGCT-like"/>
</dbReference>
<name>B7K3B5_RIPO1</name>
<dbReference type="RefSeq" id="WP_012593712.1">
    <property type="nucleotide sequence ID" value="NC_011726.1"/>
</dbReference>
<dbReference type="SUPFAM" id="SSF110857">
    <property type="entry name" value="Gamma-glutamyl cyclotransferase-like"/>
    <property type="match status" value="1"/>
</dbReference>
<dbReference type="KEGG" id="cyp:PCC8801_0337"/>
<evidence type="ECO:0000259" key="1">
    <source>
        <dbReference type="Pfam" id="PF06094"/>
    </source>
</evidence>
<dbReference type="STRING" id="41431.PCC8801_0337"/>
<accession>B7K3B5</accession>
<sequence length="148" mass="17276">MRVFVYGTLKPGERNYPIYCQNKVIEEIRVYTYGELYHLNLGYPGMTIGTRQVHGYLLVFADESVLEPLDRLEDYHPLRSPQDNQYLREVLTVYSLTGELLGETWGYRMTLEKVQQFGGQLVASGWWTENPKNHQLIEQTEEFPPQDG</sequence>
<gene>
    <name evidence="2" type="ordered locus">PCC8801_0337</name>
</gene>
<evidence type="ECO:0000313" key="3">
    <source>
        <dbReference type="Proteomes" id="UP000008204"/>
    </source>
</evidence>
<reference evidence="3" key="1">
    <citation type="journal article" date="2011" name="MBio">
        <title>Novel metabolic attributes of the genus Cyanothece, comprising a group of unicellular nitrogen-fixing Cyanobacteria.</title>
        <authorList>
            <person name="Bandyopadhyay A."/>
            <person name="Elvitigala T."/>
            <person name="Welsh E."/>
            <person name="Stockel J."/>
            <person name="Liberton M."/>
            <person name="Min H."/>
            <person name="Sherman L.A."/>
            <person name="Pakrasi H.B."/>
        </authorList>
    </citation>
    <scope>NUCLEOTIDE SEQUENCE [LARGE SCALE GENOMIC DNA]</scope>
    <source>
        <strain evidence="3">PCC 8801</strain>
    </source>
</reference>
<protein>
    <submittedName>
        <fullName evidence="2">AIG2 family protein</fullName>
    </submittedName>
</protein>
<dbReference type="Pfam" id="PF06094">
    <property type="entry name" value="GGACT"/>
    <property type="match status" value="1"/>
</dbReference>
<dbReference type="Proteomes" id="UP000008204">
    <property type="component" value="Chromosome"/>
</dbReference>
<evidence type="ECO:0000313" key="2">
    <source>
        <dbReference type="EMBL" id="ACK64435.1"/>
    </source>
</evidence>
<dbReference type="InterPro" id="IPR036568">
    <property type="entry name" value="GGCT-like_sf"/>
</dbReference>
<proteinExistence type="predicted"/>
<dbReference type="eggNOG" id="COG2105">
    <property type="taxonomic scope" value="Bacteria"/>
</dbReference>
<dbReference type="Gene3D" id="3.10.490.10">
    <property type="entry name" value="Gamma-glutamyl cyclotransferase-like"/>
    <property type="match status" value="1"/>
</dbReference>
<feature type="domain" description="Gamma-glutamylcyclotransferase AIG2-like" evidence="1">
    <location>
        <begin position="3"/>
        <end position="128"/>
    </location>
</feature>
<dbReference type="OrthoDB" id="8538589at2"/>
<dbReference type="HOGENOM" id="CLU_083466_2_2_3"/>
<organism evidence="2 3">
    <name type="scientific">Rippkaea orientalis (strain PCC 8801 / RF-1)</name>
    <name type="common">Cyanothece sp. (strain PCC 8801)</name>
    <dbReference type="NCBI Taxonomy" id="41431"/>
    <lineage>
        <taxon>Bacteria</taxon>
        <taxon>Bacillati</taxon>
        <taxon>Cyanobacteriota</taxon>
        <taxon>Cyanophyceae</taxon>
        <taxon>Oscillatoriophycideae</taxon>
        <taxon>Chroococcales</taxon>
        <taxon>Aphanothecaceae</taxon>
        <taxon>Rippkaea</taxon>
        <taxon>Rippkaea orientalis</taxon>
    </lineage>
</organism>
<dbReference type="CDD" id="cd06661">
    <property type="entry name" value="GGCT_like"/>
    <property type="match status" value="1"/>
</dbReference>